<sequence>MSLCICLQNDDSLLITADTALTFNRDGKQYRSRRPFQKLVQVDRFLIFMSGSADAATEVLKRFRNAPEKTADSFQEALIKGCEKVAKANPSLYESLDPSTRDAAAIVAEWAEGGVVVHLMSPEDGFKRNTRRGSNSGTAPHTAGIYAAEALDLIGKWMNAQDKPMLNAVVDVYEQLSGEGVGGMISAAFMDKEGITFMSPIAINENVRIPFYEDYLISQSAAFRGSLSLIGATIRTNDTGDRVEMDASGWRTFDGKGTRRIGVTLDNQYGMSGINWYGESGSVSGSINGQDSLFQILANADMLIQSFKSLQFGGKVDFSGATVSGLTANSIEGLAARLQGLDYQVQELWRALNNKSDKGHVHSYVVPRHNHGTPHNFEYEGSTGPA</sequence>
<dbReference type="OrthoDB" id="2618258at2"/>
<dbReference type="RefSeq" id="WP_089522507.1">
    <property type="nucleotide sequence ID" value="NZ_NMUQ01000001.1"/>
</dbReference>
<proteinExistence type="predicted"/>
<comment type="caution">
    <text evidence="1">The sequence shown here is derived from an EMBL/GenBank/DDBJ whole genome shotgun (WGS) entry which is preliminary data.</text>
</comment>
<dbReference type="AlphaFoldDB" id="A0A229NZU8"/>
<dbReference type="Proteomes" id="UP000215145">
    <property type="component" value="Unassembled WGS sequence"/>
</dbReference>
<keyword evidence="2" id="KW-1185">Reference proteome</keyword>
<reference evidence="1 2" key="1">
    <citation type="submission" date="2017-07" db="EMBL/GenBank/DDBJ databases">
        <title>Paenibacillus herberti R33 genome sequencing and assembly.</title>
        <authorList>
            <person name="Su W."/>
        </authorList>
    </citation>
    <scope>NUCLEOTIDE SEQUENCE [LARGE SCALE GENOMIC DNA]</scope>
    <source>
        <strain evidence="1 2">R33</strain>
    </source>
</reference>
<accession>A0A229NZU8</accession>
<evidence type="ECO:0000313" key="2">
    <source>
        <dbReference type="Proteomes" id="UP000215145"/>
    </source>
</evidence>
<protein>
    <submittedName>
        <fullName evidence="1">Uncharacterized protein</fullName>
    </submittedName>
</protein>
<organism evidence="1 2">
    <name type="scientific">Paenibacillus herberti</name>
    <dbReference type="NCBI Taxonomy" id="1619309"/>
    <lineage>
        <taxon>Bacteria</taxon>
        <taxon>Bacillati</taxon>
        <taxon>Bacillota</taxon>
        <taxon>Bacilli</taxon>
        <taxon>Bacillales</taxon>
        <taxon>Paenibacillaceae</taxon>
        <taxon>Paenibacillus</taxon>
    </lineage>
</organism>
<dbReference type="EMBL" id="NMUQ01000001">
    <property type="protein sequence ID" value="OXM15450.1"/>
    <property type="molecule type" value="Genomic_DNA"/>
</dbReference>
<gene>
    <name evidence="1" type="ORF">CGZ75_01535</name>
</gene>
<name>A0A229NZU8_9BACL</name>
<evidence type="ECO:0000313" key="1">
    <source>
        <dbReference type="EMBL" id="OXM15450.1"/>
    </source>
</evidence>